<dbReference type="RefSeq" id="WP_203715814.1">
    <property type="nucleotide sequence ID" value="NZ_BONE01000036.1"/>
</dbReference>
<keyword evidence="2" id="KW-0687">Ribonucleoprotein</keyword>
<keyword evidence="3" id="KW-1185">Reference proteome</keyword>
<name>A0ABQ4CUI2_9ACTN</name>
<evidence type="ECO:0000313" key="2">
    <source>
        <dbReference type="EMBL" id="GIF74934.1"/>
    </source>
</evidence>
<dbReference type="PROSITE" id="PS51186">
    <property type="entry name" value="GNAT"/>
    <property type="match status" value="1"/>
</dbReference>
<feature type="domain" description="N-acetyltransferase" evidence="1">
    <location>
        <begin position="2"/>
        <end position="167"/>
    </location>
</feature>
<dbReference type="InterPro" id="IPR016181">
    <property type="entry name" value="Acyl_CoA_acyltransferase"/>
</dbReference>
<comment type="caution">
    <text evidence="2">The sequence shown here is derived from an EMBL/GenBank/DDBJ whole genome shotgun (WGS) entry which is preliminary data.</text>
</comment>
<sequence>MVQIRPLETTHAAPLAAVYLANREFLAPFEPDRAESFYTAAGQLERIEAVHSDPHVHRCVIESDGEIVGMISLSVIEYGPAQSANLGYWVAQAANGRGVASKAAALMLETAFGEFRLHRVQAGTKLDNIASQKVLERNGFERIGVARSYLHVAGEWHDHVLFQRINDDWQPA</sequence>
<dbReference type="PANTHER" id="PTHR43441:SF2">
    <property type="entry name" value="FAMILY ACETYLTRANSFERASE, PUTATIVE (AFU_ORTHOLOGUE AFUA_7G00850)-RELATED"/>
    <property type="match status" value="1"/>
</dbReference>
<dbReference type="Proteomes" id="UP000604117">
    <property type="component" value="Unassembled WGS sequence"/>
</dbReference>
<protein>
    <submittedName>
        <fullName evidence="2">Ribosomal protein S5 alanine N-acetyltransferase</fullName>
    </submittedName>
</protein>
<dbReference type="InterPro" id="IPR051908">
    <property type="entry name" value="Ribosomal_N-acetyltransferase"/>
</dbReference>
<evidence type="ECO:0000259" key="1">
    <source>
        <dbReference type="PROSITE" id="PS51186"/>
    </source>
</evidence>
<accession>A0ABQ4CUI2</accession>
<evidence type="ECO:0000313" key="3">
    <source>
        <dbReference type="Proteomes" id="UP000604117"/>
    </source>
</evidence>
<organism evidence="2 3">
    <name type="scientific">Asanoa siamensis</name>
    <dbReference type="NCBI Taxonomy" id="926357"/>
    <lineage>
        <taxon>Bacteria</taxon>
        <taxon>Bacillati</taxon>
        <taxon>Actinomycetota</taxon>
        <taxon>Actinomycetes</taxon>
        <taxon>Micromonosporales</taxon>
        <taxon>Micromonosporaceae</taxon>
        <taxon>Asanoa</taxon>
    </lineage>
</organism>
<dbReference type="InterPro" id="IPR000182">
    <property type="entry name" value="GNAT_dom"/>
</dbReference>
<dbReference type="PANTHER" id="PTHR43441">
    <property type="entry name" value="RIBOSOMAL-PROTEIN-SERINE ACETYLTRANSFERASE"/>
    <property type="match status" value="1"/>
</dbReference>
<dbReference type="Gene3D" id="3.40.630.30">
    <property type="match status" value="1"/>
</dbReference>
<proteinExistence type="predicted"/>
<dbReference type="EMBL" id="BONE01000036">
    <property type="protein sequence ID" value="GIF74934.1"/>
    <property type="molecule type" value="Genomic_DNA"/>
</dbReference>
<dbReference type="SUPFAM" id="SSF55729">
    <property type="entry name" value="Acyl-CoA N-acyltransferases (Nat)"/>
    <property type="match status" value="1"/>
</dbReference>
<keyword evidence="2" id="KW-0689">Ribosomal protein</keyword>
<dbReference type="GO" id="GO:0005840">
    <property type="term" value="C:ribosome"/>
    <property type="evidence" value="ECO:0007669"/>
    <property type="project" value="UniProtKB-KW"/>
</dbReference>
<gene>
    <name evidence="2" type="ORF">Asi02nite_44520</name>
</gene>
<reference evidence="2 3" key="1">
    <citation type="submission" date="2021-01" db="EMBL/GenBank/DDBJ databases">
        <title>Whole genome shotgun sequence of Asanoa siamensis NBRC 107932.</title>
        <authorList>
            <person name="Komaki H."/>
            <person name="Tamura T."/>
        </authorList>
    </citation>
    <scope>NUCLEOTIDE SEQUENCE [LARGE SCALE GENOMIC DNA]</scope>
    <source>
        <strain evidence="2 3">NBRC 107932</strain>
    </source>
</reference>
<dbReference type="Pfam" id="PF13302">
    <property type="entry name" value="Acetyltransf_3"/>
    <property type="match status" value="1"/>
</dbReference>